<dbReference type="RefSeq" id="WP_191796249.1">
    <property type="nucleotide sequence ID" value="NZ_JACSQQ010000016.1"/>
</dbReference>
<sequence length="220" mass="22340">MSKSDYPYAPDEFDVPAPEGAPVGVYRAPRSGWSKTWPFLLVAVIFAGLAVGGVAAISGGLGQKSPAEADKPAAEQPADGAAAEEPPAAEEPADTEEPPAAEEPAATEEPPADPATDLTALLAAADKGAYVRVLNDGGPAGEARTGKDALDAKGFTKTKAEDYPGDSGLTATTVWYTENRKETATAVAAILGIPAEQVTQAQVREGDVVVVVKSALAPAS</sequence>
<keyword evidence="5" id="KW-1185">Reference proteome</keyword>
<keyword evidence="2" id="KW-0812">Transmembrane</keyword>
<dbReference type="Pfam" id="PF13399">
    <property type="entry name" value="LytR_C"/>
    <property type="match status" value="1"/>
</dbReference>
<dbReference type="InterPro" id="IPR027381">
    <property type="entry name" value="LytR/CpsA/Psr_C"/>
</dbReference>
<name>A0ABR8RTC8_9CELL</name>
<feature type="compositionally biased region" description="Low complexity" evidence="1">
    <location>
        <begin position="102"/>
        <end position="114"/>
    </location>
</feature>
<dbReference type="Proteomes" id="UP000641803">
    <property type="component" value="Unassembled WGS sequence"/>
</dbReference>
<feature type="region of interest" description="Disordered" evidence="1">
    <location>
        <begin position="1"/>
        <end position="22"/>
    </location>
</feature>
<dbReference type="Gene3D" id="3.30.70.2390">
    <property type="match status" value="1"/>
</dbReference>
<dbReference type="EMBL" id="JACSQQ010000016">
    <property type="protein sequence ID" value="MBD7950892.1"/>
    <property type="molecule type" value="Genomic_DNA"/>
</dbReference>
<keyword evidence="2" id="KW-0472">Membrane</keyword>
<evidence type="ECO:0000259" key="3">
    <source>
        <dbReference type="Pfam" id="PF13399"/>
    </source>
</evidence>
<evidence type="ECO:0000313" key="4">
    <source>
        <dbReference type="EMBL" id="MBD7950892.1"/>
    </source>
</evidence>
<feature type="compositionally biased region" description="Low complexity" evidence="1">
    <location>
        <begin position="74"/>
        <end position="86"/>
    </location>
</feature>
<evidence type="ECO:0000313" key="5">
    <source>
        <dbReference type="Proteomes" id="UP000641803"/>
    </source>
</evidence>
<feature type="domain" description="LytR/CpsA/Psr regulator C-terminal" evidence="3">
    <location>
        <begin position="131"/>
        <end position="212"/>
    </location>
</feature>
<protein>
    <submittedName>
        <fullName evidence="4">LytR C-terminal domain-containing protein</fullName>
    </submittedName>
</protein>
<proteinExistence type="predicted"/>
<reference evidence="4 5" key="1">
    <citation type="submission" date="2020-08" db="EMBL/GenBank/DDBJ databases">
        <title>A Genomic Blueprint of the Chicken Gut Microbiome.</title>
        <authorList>
            <person name="Gilroy R."/>
            <person name="Ravi A."/>
            <person name="Getino M."/>
            <person name="Pursley I."/>
            <person name="Horton D.L."/>
            <person name="Alikhan N.-F."/>
            <person name="Baker D."/>
            <person name="Gharbi K."/>
            <person name="Hall N."/>
            <person name="Watson M."/>
            <person name="Adriaenssens E.M."/>
            <person name="Foster-Nyarko E."/>
            <person name="Jarju S."/>
            <person name="Secka A."/>
            <person name="Antonio M."/>
            <person name="Oren A."/>
            <person name="Chaudhuri R."/>
            <person name="La Ragione R.M."/>
            <person name="Hildebrand F."/>
            <person name="Pallen M.J."/>
        </authorList>
    </citation>
    <scope>NUCLEOTIDE SEQUENCE [LARGE SCALE GENOMIC DNA]</scope>
    <source>
        <strain evidence="4 5">Sa4CUA1</strain>
    </source>
</reference>
<gene>
    <name evidence="4" type="ORF">H9652_10805</name>
</gene>
<feature type="compositionally biased region" description="Acidic residues" evidence="1">
    <location>
        <begin position="87"/>
        <end position="100"/>
    </location>
</feature>
<feature type="region of interest" description="Disordered" evidence="1">
    <location>
        <begin position="62"/>
        <end position="114"/>
    </location>
</feature>
<evidence type="ECO:0000256" key="1">
    <source>
        <dbReference type="SAM" id="MobiDB-lite"/>
    </source>
</evidence>
<keyword evidence="2" id="KW-1133">Transmembrane helix</keyword>
<organism evidence="4 5">
    <name type="scientific">Oerskovia rustica</name>
    <dbReference type="NCBI Taxonomy" id="2762237"/>
    <lineage>
        <taxon>Bacteria</taxon>
        <taxon>Bacillati</taxon>
        <taxon>Actinomycetota</taxon>
        <taxon>Actinomycetes</taxon>
        <taxon>Micrococcales</taxon>
        <taxon>Cellulomonadaceae</taxon>
        <taxon>Oerskovia</taxon>
    </lineage>
</organism>
<comment type="caution">
    <text evidence="4">The sequence shown here is derived from an EMBL/GenBank/DDBJ whole genome shotgun (WGS) entry which is preliminary data.</text>
</comment>
<accession>A0ABR8RTC8</accession>
<feature type="transmembrane region" description="Helical" evidence="2">
    <location>
        <begin position="39"/>
        <end position="61"/>
    </location>
</feature>
<evidence type="ECO:0000256" key="2">
    <source>
        <dbReference type="SAM" id="Phobius"/>
    </source>
</evidence>